<gene>
    <name evidence="3" type="primary">pulA</name>
    <name evidence="3" type="ORF">CR194_11690</name>
</gene>
<dbReference type="InterPro" id="IPR014756">
    <property type="entry name" value="Ig_E-set"/>
</dbReference>
<dbReference type="PANTHER" id="PTHR43002">
    <property type="entry name" value="GLYCOGEN DEBRANCHING ENZYME"/>
    <property type="match status" value="1"/>
</dbReference>
<name>A0A323TEU9_9BACI</name>
<dbReference type="GO" id="GO:0005975">
    <property type="term" value="P:carbohydrate metabolic process"/>
    <property type="evidence" value="ECO:0007669"/>
    <property type="project" value="InterPro"/>
</dbReference>
<sequence>MGKYKAWLDDIHFVEVEGNDLAEDTIGIKKAKISVDHDKWTLLVEKIIDQDTVLFRTSEALPIGKELMFLFNDKEIPVHTRKIVRTEWFEKEFAAPNAELGATYHSNYTVFRVWSPVATDVVLSLSDEKIPMIRTDKGVWECSVDKDCHGLAYLYLATVNGRKTEVVDPYAKALTVNSRAAVVANLSKTDPNDFKETPKPVIDHLQNSSIYEIHVRDATIHQDSGVLNKGKYLGLTEKNTKTKQGYSTGLDYIKDLGVTHVQLLPVNDFARIDDLLPDAQYNWGYDPLFYQVPEGSFSVDPTDPFSRITELKSLIQAIHKEELSVILDVVYNHVFIMEESSFEKLVPGYYFRYHFDGSLSNGTGVGNDIASERIMVRKFILDTIDYWLSEYRIDGFRFDLMGTLDIDTMNEIERRCQIEENPIMLLGEGWELPTAFASEQRATSSQSHQVLGIRFFNDFFRDSVKGNLFDFYDYGYINGKGKFIERLPQLVKGSSGENETIPPFVHEVTQTVNYVECHDNHTLWDRLKHSNGEEAAEERREMHKLATGLTIVSQGIPFLHAGQEWFRSKKGDGNSYISPDEINQLDWSEREKREDHIHFVRSLLKIRNDFPVFRMKSKAEIDRRLHILSTPAPVFGFTLLGNERDFCVYVNPTRKRFQIILPSPGNWEILVSSTSNASVINTSIIGEYTELEPYEFLLIKKSRV</sequence>
<organism evidence="3 4">
    <name type="scientific">Salipaludibacillus keqinensis</name>
    <dbReference type="NCBI Taxonomy" id="2045207"/>
    <lineage>
        <taxon>Bacteria</taxon>
        <taxon>Bacillati</taxon>
        <taxon>Bacillota</taxon>
        <taxon>Bacilli</taxon>
        <taxon>Bacillales</taxon>
        <taxon>Bacillaceae</taxon>
    </lineage>
</organism>
<protein>
    <submittedName>
        <fullName evidence="3">Type I pullulanase</fullName>
    </submittedName>
</protein>
<dbReference type="CDD" id="cd02860">
    <property type="entry name" value="E_set_Pullulanase"/>
    <property type="match status" value="1"/>
</dbReference>
<dbReference type="SUPFAM" id="SSF51445">
    <property type="entry name" value="(Trans)glycosidases"/>
    <property type="match status" value="1"/>
</dbReference>
<dbReference type="EMBL" id="PDOD01000002">
    <property type="protein sequence ID" value="PYZ93802.1"/>
    <property type="molecule type" value="Genomic_DNA"/>
</dbReference>
<feature type="domain" description="Glycosyl hydrolase family 13 catalytic" evidence="2">
    <location>
        <begin position="212"/>
        <end position="607"/>
    </location>
</feature>
<comment type="similarity">
    <text evidence="1">Belongs to the glycosyl hydrolase 13 family.</text>
</comment>
<proteinExistence type="inferred from homology"/>
<dbReference type="Proteomes" id="UP000248214">
    <property type="component" value="Unassembled WGS sequence"/>
</dbReference>
<dbReference type="InterPro" id="IPR011840">
    <property type="entry name" value="PulA_typeI"/>
</dbReference>
<dbReference type="InterPro" id="IPR017853">
    <property type="entry name" value="GH"/>
</dbReference>
<dbReference type="InterPro" id="IPR006047">
    <property type="entry name" value="GH13_cat_dom"/>
</dbReference>
<keyword evidence="4" id="KW-1185">Reference proteome</keyword>
<dbReference type="NCBIfam" id="TIGR02104">
    <property type="entry name" value="pulA_typeI"/>
    <property type="match status" value="1"/>
</dbReference>
<evidence type="ECO:0000259" key="2">
    <source>
        <dbReference type="SMART" id="SM00642"/>
    </source>
</evidence>
<dbReference type="AlphaFoldDB" id="A0A323TEU9"/>
<dbReference type="Pfam" id="PF02922">
    <property type="entry name" value="CBM_48"/>
    <property type="match status" value="1"/>
</dbReference>
<dbReference type="Gene3D" id="3.20.20.80">
    <property type="entry name" value="Glycosidases"/>
    <property type="match status" value="1"/>
</dbReference>
<dbReference type="RefSeq" id="WP_110609834.1">
    <property type="nucleotide sequence ID" value="NZ_PDOD01000002.1"/>
</dbReference>
<dbReference type="CDD" id="cd11341">
    <property type="entry name" value="AmyAc_Pullulanase_LD-like"/>
    <property type="match status" value="1"/>
</dbReference>
<dbReference type="SUPFAM" id="SSF81296">
    <property type="entry name" value="E set domains"/>
    <property type="match status" value="1"/>
</dbReference>
<reference evidence="3 4" key="1">
    <citation type="submission" date="2017-10" db="EMBL/GenBank/DDBJ databases">
        <title>Bacillus sp. nov., a halophilic bacterium isolated from a Keqin Lake.</title>
        <authorList>
            <person name="Wang H."/>
        </authorList>
    </citation>
    <scope>NUCLEOTIDE SEQUENCE [LARGE SCALE GENOMIC DNA]</scope>
    <source>
        <strain evidence="3 4">KQ-12</strain>
    </source>
</reference>
<accession>A0A323TEU9</accession>
<comment type="caution">
    <text evidence="3">The sequence shown here is derived from an EMBL/GenBank/DDBJ whole genome shotgun (WGS) entry which is preliminary data.</text>
</comment>
<dbReference type="Pfam" id="PF00128">
    <property type="entry name" value="Alpha-amylase"/>
    <property type="match status" value="1"/>
</dbReference>
<dbReference type="SMART" id="SM00642">
    <property type="entry name" value="Aamy"/>
    <property type="match status" value="1"/>
</dbReference>
<dbReference type="OrthoDB" id="9761875at2"/>
<evidence type="ECO:0000256" key="1">
    <source>
        <dbReference type="ARBA" id="ARBA00008061"/>
    </source>
</evidence>
<dbReference type="InterPro" id="IPR013783">
    <property type="entry name" value="Ig-like_fold"/>
</dbReference>
<dbReference type="Gene3D" id="2.60.40.10">
    <property type="entry name" value="Immunoglobulins"/>
    <property type="match status" value="1"/>
</dbReference>
<evidence type="ECO:0000313" key="4">
    <source>
        <dbReference type="Proteomes" id="UP000248214"/>
    </source>
</evidence>
<dbReference type="InterPro" id="IPR004193">
    <property type="entry name" value="Glyco_hydro_13_N"/>
</dbReference>
<evidence type="ECO:0000313" key="3">
    <source>
        <dbReference type="EMBL" id="PYZ93802.1"/>
    </source>
</evidence>
<dbReference type="GO" id="GO:0004553">
    <property type="term" value="F:hydrolase activity, hydrolyzing O-glycosyl compounds"/>
    <property type="evidence" value="ECO:0007669"/>
    <property type="project" value="InterPro"/>
</dbReference>